<dbReference type="WBParaSite" id="TMUE_1000003941.1">
    <property type="protein sequence ID" value="TMUE_1000003941.1"/>
    <property type="gene ID" value="WBGene00298819"/>
</dbReference>
<organism evidence="2 3">
    <name type="scientific">Trichuris muris</name>
    <name type="common">Mouse whipworm</name>
    <dbReference type="NCBI Taxonomy" id="70415"/>
    <lineage>
        <taxon>Eukaryota</taxon>
        <taxon>Metazoa</taxon>
        <taxon>Ecdysozoa</taxon>
        <taxon>Nematoda</taxon>
        <taxon>Enoplea</taxon>
        <taxon>Dorylaimia</taxon>
        <taxon>Trichinellida</taxon>
        <taxon>Trichuridae</taxon>
        <taxon>Trichuris</taxon>
    </lineage>
</organism>
<feature type="region of interest" description="Disordered" evidence="1">
    <location>
        <begin position="1"/>
        <end position="28"/>
    </location>
</feature>
<name>A0A5S6Q9F0_TRIMR</name>
<dbReference type="Proteomes" id="UP000046395">
    <property type="component" value="Unassembled WGS sequence"/>
</dbReference>
<reference evidence="3" key="1">
    <citation type="submission" date="2019-12" db="UniProtKB">
        <authorList>
            <consortium name="WormBaseParasite"/>
        </authorList>
    </citation>
    <scope>IDENTIFICATION</scope>
</reference>
<evidence type="ECO:0000313" key="3">
    <source>
        <dbReference type="WBParaSite" id="TMUE_1000003941.1"/>
    </source>
</evidence>
<proteinExistence type="predicted"/>
<sequence>MSANGDVSTTGQAFPVGAKRNRRPAVEPSPIGRNLLALPNWFFERRSGAPGATSGGTRPQDKAWSSAADWGAIARVRSQAMGKPVLRRRILGICPETPTAVRALSRSGICFPPDDNISFVVLLLRVSLRVYLALYFDAESEM</sequence>
<dbReference type="AlphaFoldDB" id="A0A5S6Q9F0"/>
<keyword evidence="2" id="KW-1185">Reference proteome</keyword>
<evidence type="ECO:0000256" key="1">
    <source>
        <dbReference type="SAM" id="MobiDB-lite"/>
    </source>
</evidence>
<accession>A0A5S6Q9F0</accession>
<evidence type="ECO:0000313" key="2">
    <source>
        <dbReference type="Proteomes" id="UP000046395"/>
    </source>
</evidence>
<feature type="compositionally biased region" description="Polar residues" evidence="1">
    <location>
        <begin position="1"/>
        <end position="12"/>
    </location>
</feature>
<protein>
    <submittedName>
        <fullName evidence="3">Uncharacterized protein</fullName>
    </submittedName>
</protein>